<name>A0A7Y9EFL2_9ACTN</name>
<comment type="caution">
    <text evidence="1">The sequence shown here is derived from an EMBL/GenBank/DDBJ whole genome shotgun (WGS) entry which is preliminary data.</text>
</comment>
<accession>A0A7Y9EFL2</accession>
<dbReference type="RefSeq" id="WP_179844045.1">
    <property type="nucleotide sequence ID" value="NZ_JACCBA010000001.1"/>
</dbReference>
<dbReference type="Proteomes" id="UP000529783">
    <property type="component" value="Unassembled WGS sequence"/>
</dbReference>
<gene>
    <name evidence="1" type="ORF">BJY14_002843</name>
</gene>
<evidence type="ECO:0000313" key="2">
    <source>
        <dbReference type="Proteomes" id="UP000529783"/>
    </source>
</evidence>
<dbReference type="AlphaFoldDB" id="A0A7Y9EFL2"/>
<dbReference type="EMBL" id="JACCBA010000001">
    <property type="protein sequence ID" value="NYD46860.1"/>
    <property type="molecule type" value="Genomic_DNA"/>
</dbReference>
<proteinExistence type="predicted"/>
<reference evidence="1 2" key="1">
    <citation type="submission" date="2020-07" db="EMBL/GenBank/DDBJ databases">
        <title>Sequencing the genomes of 1000 actinobacteria strains.</title>
        <authorList>
            <person name="Klenk H.-P."/>
        </authorList>
    </citation>
    <scope>NUCLEOTIDE SEQUENCE [LARGE SCALE GENOMIC DNA]</scope>
    <source>
        <strain evidence="1 2">DSM 40398</strain>
    </source>
</reference>
<organism evidence="1 2">
    <name type="scientific">Actinomadura luteofluorescens</name>
    <dbReference type="NCBI Taxonomy" id="46163"/>
    <lineage>
        <taxon>Bacteria</taxon>
        <taxon>Bacillati</taxon>
        <taxon>Actinomycetota</taxon>
        <taxon>Actinomycetes</taxon>
        <taxon>Streptosporangiales</taxon>
        <taxon>Thermomonosporaceae</taxon>
        <taxon>Actinomadura</taxon>
    </lineage>
</organism>
<evidence type="ECO:0000313" key="1">
    <source>
        <dbReference type="EMBL" id="NYD46860.1"/>
    </source>
</evidence>
<keyword evidence="2" id="KW-1185">Reference proteome</keyword>
<sequence>MTSGISGVPREWQAAVARRDAGTAWRLLTPEAQRRYGSVKGLRGALARLALDSHGPSGWRLVNTDTQGSGTPSTFLYLLVEKRNLRPAGAVVVHSIADGSADGRVDPVPAATVRILEPAARATVGVRPRLRAAAGSPPAYAVVRRDGEIQGGVGSIRDADGWDTPFYDALKPGPALIVAVEEDGGGRLAYGSVRVTIR</sequence>
<protein>
    <submittedName>
        <fullName evidence="1">Uncharacterized protein</fullName>
    </submittedName>
</protein>